<dbReference type="Gene3D" id="3.10.450.50">
    <property type="match status" value="1"/>
</dbReference>
<organism evidence="2 3">
    <name type="scientific">Streptomyces finlayi</name>
    <dbReference type="NCBI Taxonomy" id="67296"/>
    <lineage>
        <taxon>Bacteria</taxon>
        <taxon>Bacillati</taxon>
        <taxon>Actinomycetota</taxon>
        <taxon>Actinomycetes</taxon>
        <taxon>Kitasatosporales</taxon>
        <taxon>Streptomycetaceae</taxon>
        <taxon>Streptomyces</taxon>
    </lineage>
</organism>
<dbReference type="EMBL" id="BMVC01000004">
    <property type="protein sequence ID" value="GHC89567.1"/>
    <property type="molecule type" value="Genomic_DNA"/>
</dbReference>
<name>A0A918WW78_9ACTN</name>
<dbReference type="InterPro" id="IPR037401">
    <property type="entry name" value="SnoaL-like"/>
</dbReference>
<protein>
    <recommendedName>
        <fullName evidence="1">SnoaL-like domain-containing protein</fullName>
    </recommendedName>
</protein>
<proteinExistence type="predicted"/>
<accession>A0A918WW78</accession>
<dbReference type="AlphaFoldDB" id="A0A918WW78"/>
<reference evidence="2" key="2">
    <citation type="submission" date="2020-09" db="EMBL/GenBank/DDBJ databases">
        <authorList>
            <person name="Sun Q."/>
            <person name="Ohkuma M."/>
        </authorList>
    </citation>
    <scope>NUCLEOTIDE SEQUENCE</scope>
    <source>
        <strain evidence="2">JCM 4637</strain>
    </source>
</reference>
<dbReference type="Proteomes" id="UP000638353">
    <property type="component" value="Unassembled WGS sequence"/>
</dbReference>
<dbReference type="InterPro" id="IPR032710">
    <property type="entry name" value="NTF2-like_dom_sf"/>
</dbReference>
<evidence type="ECO:0000313" key="2">
    <source>
        <dbReference type="EMBL" id="GHC89567.1"/>
    </source>
</evidence>
<evidence type="ECO:0000313" key="3">
    <source>
        <dbReference type="Proteomes" id="UP000638353"/>
    </source>
</evidence>
<dbReference type="Pfam" id="PF12680">
    <property type="entry name" value="SnoaL_2"/>
    <property type="match status" value="1"/>
</dbReference>
<dbReference type="SUPFAM" id="SSF54427">
    <property type="entry name" value="NTF2-like"/>
    <property type="match status" value="1"/>
</dbReference>
<gene>
    <name evidence="2" type="ORF">GCM10010334_22790</name>
</gene>
<sequence length="125" mass="13995">MDEHASSSRRDIAAIFRDIDTFDPEKFVAHLTDDVVFRFANAPELTGPAEVRKGVTDFFATIAGLSHEVLSTWESGDTVIVRTEVTYTRKDGRQVTVPNADILTFRGEKASEWLIYIDLAPVYAD</sequence>
<feature type="domain" description="SnoaL-like" evidence="1">
    <location>
        <begin position="15"/>
        <end position="113"/>
    </location>
</feature>
<dbReference type="RefSeq" id="WP_189823451.1">
    <property type="nucleotide sequence ID" value="NZ_BMVC01000004.1"/>
</dbReference>
<reference evidence="2" key="1">
    <citation type="journal article" date="2014" name="Int. J. Syst. Evol. Microbiol.">
        <title>Complete genome sequence of Corynebacterium casei LMG S-19264T (=DSM 44701T), isolated from a smear-ripened cheese.</title>
        <authorList>
            <consortium name="US DOE Joint Genome Institute (JGI-PGF)"/>
            <person name="Walter F."/>
            <person name="Albersmeier A."/>
            <person name="Kalinowski J."/>
            <person name="Ruckert C."/>
        </authorList>
    </citation>
    <scope>NUCLEOTIDE SEQUENCE</scope>
    <source>
        <strain evidence="2">JCM 4637</strain>
    </source>
</reference>
<evidence type="ECO:0000259" key="1">
    <source>
        <dbReference type="Pfam" id="PF12680"/>
    </source>
</evidence>
<comment type="caution">
    <text evidence="2">The sequence shown here is derived from an EMBL/GenBank/DDBJ whole genome shotgun (WGS) entry which is preliminary data.</text>
</comment>